<dbReference type="AlphaFoldDB" id="A0A848H8U2"/>
<dbReference type="RefSeq" id="WP_169421676.1">
    <property type="nucleotide sequence ID" value="NZ_JABBFX010000003.1"/>
</dbReference>
<reference evidence="2 3" key="1">
    <citation type="submission" date="2020-04" db="EMBL/GenBank/DDBJ databases">
        <title>Ramlibacter sp. G-1-2-2 isolated from soil.</title>
        <authorList>
            <person name="Dahal R.H."/>
        </authorList>
    </citation>
    <scope>NUCLEOTIDE SEQUENCE [LARGE SCALE GENOMIC DNA]</scope>
    <source>
        <strain evidence="2 3">G-1-2-2</strain>
    </source>
</reference>
<feature type="domain" description="Xylose isomerase-like TIM barrel" evidence="1">
    <location>
        <begin position="21"/>
        <end position="241"/>
    </location>
</feature>
<evidence type="ECO:0000313" key="2">
    <source>
        <dbReference type="EMBL" id="NML47396.1"/>
    </source>
</evidence>
<organism evidence="2 3">
    <name type="scientific">Ramlibacter agri</name>
    <dbReference type="NCBI Taxonomy" id="2728837"/>
    <lineage>
        <taxon>Bacteria</taxon>
        <taxon>Pseudomonadati</taxon>
        <taxon>Pseudomonadota</taxon>
        <taxon>Betaproteobacteria</taxon>
        <taxon>Burkholderiales</taxon>
        <taxon>Comamonadaceae</taxon>
        <taxon>Ramlibacter</taxon>
    </lineage>
</organism>
<dbReference type="InterPro" id="IPR036237">
    <property type="entry name" value="Xyl_isomerase-like_sf"/>
</dbReference>
<dbReference type="InterPro" id="IPR013022">
    <property type="entry name" value="Xyl_isomerase-like_TIM-brl"/>
</dbReference>
<evidence type="ECO:0000313" key="3">
    <source>
        <dbReference type="Proteomes" id="UP000541185"/>
    </source>
</evidence>
<dbReference type="PANTHER" id="PTHR12110:SF48">
    <property type="entry name" value="BLL3656 PROTEIN"/>
    <property type="match status" value="1"/>
</dbReference>
<gene>
    <name evidence="2" type="ORF">HHL11_26845</name>
</gene>
<evidence type="ECO:0000259" key="1">
    <source>
        <dbReference type="Pfam" id="PF01261"/>
    </source>
</evidence>
<dbReference type="SUPFAM" id="SSF51658">
    <property type="entry name" value="Xylose isomerase-like"/>
    <property type="match status" value="1"/>
</dbReference>
<dbReference type="Gene3D" id="3.20.20.150">
    <property type="entry name" value="Divalent-metal-dependent TIM barrel enzymes"/>
    <property type="match status" value="1"/>
</dbReference>
<proteinExistence type="predicted"/>
<dbReference type="Proteomes" id="UP000541185">
    <property type="component" value="Unassembled WGS sequence"/>
</dbReference>
<name>A0A848H8U2_9BURK</name>
<protein>
    <submittedName>
        <fullName evidence="2">TIM barrel protein</fullName>
    </submittedName>
</protein>
<dbReference type="PANTHER" id="PTHR12110">
    <property type="entry name" value="HYDROXYPYRUVATE ISOMERASE"/>
    <property type="match status" value="1"/>
</dbReference>
<sequence length="276" mass="29358">MAFRLSLAHFTVQDASPPELVEAAAAAGFRQVGLRLLPARPGEQPWPMAPGSAMLRETLARTRALGVQVHDVEVVRLGPALQLRQLAPALDAAQELGARWLVANVDEDDEARAAEQLAGVATAAAARGLRVGVEFMAYTALPTLQRACALVRRSAHPGARVLVDSLHLFRSGGSFETWAESPEVARAFAQVSDVLARPPAPPSLAEEARAHRLLPGEGEVPLVRLASALEADATLAVEAPNALRRDTLDATGRARLAMRKTRQWAQAHGVAVEEAA</sequence>
<comment type="caution">
    <text evidence="2">The sequence shown here is derived from an EMBL/GenBank/DDBJ whole genome shotgun (WGS) entry which is preliminary data.</text>
</comment>
<dbReference type="Pfam" id="PF01261">
    <property type="entry name" value="AP_endonuc_2"/>
    <property type="match status" value="1"/>
</dbReference>
<keyword evidence="3" id="KW-1185">Reference proteome</keyword>
<accession>A0A848H8U2</accession>
<dbReference type="InterPro" id="IPR050312">
    <property type="entry name" value="IolE/XylAMocC-like"/>
</dbReference>
<dbReference type="EMBL" id="JABBFX010000003">
    <property type="protein sequence ID" value="NML47396.1"/>
    <property type="molecule type" value="Genomic_DNA"/>
</dbReference>